<evidence type="ECO:0000256" key="3">
    <source>
        <dbReference type="ARBA" id="ARBA00022670"/>
    </source>
</evidence>
<dbReference type="Gene3D" id="3.40.630.10">
    <property type="entry name" value="Zn peptidases"/>
    <property type="match status" value="1"/>
</dbReference>
<evidence type="ECO:0000256" key="20">
    <source>
        <dbReference type="ARBA" id="ARBA00048729"/>
    </source>
</evidence>
<evidence type="ECO:0000256" key="4">
    <source>
        <dbReference type="ARBA" id="ARBA00022723"/>
    </source>
</evidence>
<dbReference type="SUPFAM" id="SSF53187">
    <property type="entry name" value="Zn-dependent exopeptidases"/>
    <property type="match status" value="1"/>
</dbReference>
<evidence type="ECO:0000313" key="30">
    <source>
        <dbReference type="EMBL" id="KAG8196824.1"/>
    </source>
</evidence>
<comment type="pathway">
    <text evidence="1">Lipid metabolism; fatty acid metabolism.</text>
</comment>
<dbReference type="AlphaFoldDB" id="A0AAV6VLM9"/>
<comment type="catalytic activity">
    <reaction evidence="19">
        <text>N-(9Z-octadecenoyl)-L-serine + H2O = L-serine + (9Z)-octadecenoate</text>
        <dbReference type="Rhea" id="RHEA:51352"/>
        <dbReference type="ChEBI" id="CHEBI:15377"/>
        <dbReference type="ChEBI" id="CHEBI:30823"/>
        <dbReference type="ChEBI" id="CHEBI:33384"/>
        <dbReference type="ChEBI" id="CHEBI:134031"/>
    </reaction>
    <physiologicalReaction direction="left-to-right" evidence="19">
        <dbReference type="Rhea" id="RHEA:51353"/>
    </physiologicalReaction>
</comment>
<evidence type="ECO:0000256" key="27">
    <source>
        <dbReference type="PIRSR" id="PIRSR036696-1"/>
    </source>
</evidence>
<feature type="binding site" evidence="28">
    <location>
        <position position="467"/>
    </location>
    <ligand>
        <name>Zn(2+)</name>
        <dbReference type="ChEBI" id="CHEBI:29105"/>
        <label>2</label>
    </ligand>
</feature>
<feature type="domain" description="Peptidase M20 dimerisation" evidence="29">
    <location>
        <begin position="246"/>
        <end position="392"/>
    </location>
</feature>
<feature type="binding site" evidence="28">
    <location>
        <position position="162"/>
    </location>
    <ligand>
        <name>Zn(2+)</name>
        <dbReference type="ChEBI" id="CHEBI:29105"/>
        <label>1</label>
    </ligand>
</feature>
<dbReference type="GO" id="GO:0004046">
    <property type="term" value="F:aminoacylase activity"/>
    <property type="evidence" value="ECO:0007669"/>
    <property type="project" value="UniProtKB-EC"/>
</dbReference>
<comment type="catalytic activity">
    <reaction evidence="11">
        <text>N-octadecanoyl-L-phenylalanine + H2O = octadecanoate + L-phenylalanine</text>
        <dbReference type="Rhea" id="RHEA:64128"/>
        <dbReference type="ChEBI" id="CHEBI:15377"/>
        <dbReference type="ChEBI" id="CHEBI:25629"/>
        <dbReference type="ChEBI" id="CHEBI:58095"/>
        <dbReference type="ChEBI" id="CHEBI:149700"/>
    </reaction>
    <physiologicalReaction direction="left-to-right" evidence="11">
        <dbReference type="Rhea" id="RHEA:64129"/>
    </physiologicalReaction>
</comment>
<evidence type="ECO:0000256" key="10">
    <source>
        <dbReference type="ARBA" id="ARBA00047567"/>
    </source>
</evidence>
<feature type="binding site" evidence="28">
    <location>
        <position position="162"/>
    </location>
    <ligand>
        <name>Zn(2+)</name>
        <dbReference type="ChEBI" id="CHEBI:29105"/>
        <label>2</label>
    </ligand>
</feature>
<comment type="catalytic activity">
    <reaction evidence="13">
        <text>(5Z,8Z,11Z,14Z)-eicosatetraenoate + L-phenylalanine = N-(5Z,8Z,11Z,14Z-eicosatetraenoyl)-L-phenylalanine + H2O</text>
        <dbReference type="Rhea" id="RHEA:51312"/>
        <dbReference type="ChEBI" id="CHEBI:15377"/>
        <dbReference type="ChEBI" id="CHEBI:32395"/>
        <dbReference type="ChEBI" id="CHEBI:58095"/>
        <dbReference type="ChEBI" id="CHEBI:134022"/>
    </reaction>
    <physiologicalReaction direction="left-to-right" evidence="13">
        <dbReference type="Rhea" id="RHEA:51313"/>
    </physiologicalReaction>
    <physiologicalReaction direction="right-to-left" evidence="13">
        <dbReference type="Rhea" id="RHEA:51314"/>
    </physiologicalReaction>
</comment>
<dbReference type="PANTHER" id="PTHR45962:SF1">
    <property type="entry name" value="N-FATTY-ACYL-AMINO ACID SYNTHASE_HYDROLASE PM20D1"/>
    <property type="match status" value="1"/>
</dbReference>
<evidence type="ECO:0000256" key="9">
    <source>
        <dbReference type="ARBA" id="ARBA00047450"/>
    </source>
</evidence>
<comment type="catalytic activity">
    <reaction evidence="18">
        <text>an N-acyl-L-amino acid + H2O = an L-alpha-amino acid + a carboxylate</text>
        <dbReference type="Rhea" id="RHEA:15565"/>
        <dbReference type="ChEBI" id="CHEBI:15377"/>
        <dbReference type="ChEBI" id="CHEBI:29067"/>
        <dbReference type="ChEBI" id="CHEBI:59869"/>
        <dbReference type="ChEBI" id="CHEBI:59874"/>
        <dbReference type="EC" id="3.5.1.14"/>
    </reaction>
    <physiologicalReaction direction="left-to-right" evidence="18">
        <dbReference type="Rhea" id="RHEA:15566"/>
    </physiologicalReaction>
    <physiologicalReaction direction="right-to-left" evidence="18">
        <dbReference type="Rhea" id="RHEA:15567"/>
    </physiologicalReaction>
</comment>
<comment type="catalytic activity">
    <reaction evidence="14">
        <text>N-hexadecanoyl-L-phenylalanine + H2O = hexadecanoate + L-phenylalanine</text>
        <dbReference type="Rhea" id="RHEA:64124"/>
        <dbReference type="ChEBI" id="CHEBI:7896"/>
        <dbReference type="ChEBI" id="CHEBI:15377"/>
        <dbReference type="ChEBI" id="CHEBI:58095"/>
        <dbReference type="ChEBI" id="CHEBI:149699"/>
    </reaction>
    <physiologicalReaction direction="left-to-right" evidence="14">
        <dbReference type="Rhea" id="RHEA:64125"/>
    </physiologicalReaction>
</comment>
<evidence type="ECO:0000256" key="8">
    <source>
        <dbReference type="ARBA" id="ARBA00046147"/>
    </source>
</evidence>
<feature type="active site" evidence="27">
    <location>
        <position position="132"/>
    </location>
</feature>
<comment type="catalytic activity">
    <reaction evidence="24">
        <text>L-phenylalanine + (9Z)-octadecenoate = N-(9Z-octadecenoyl)-L-phenylalanine + H2O</text>
        <dbReference type="Rhea" id="RHEA:51300"/>
        <dbReference type="ChEBI" id="CHEBI:15377"/>
        <dbReference type="ChEBI" id="CHEBI:30823"/>
        <dbReference type="ChEBI" id="CHEBI:58095"/>
        <dbReference type="ChEBI" id="CHEBI:134020"/>
    </reaction>
    <physiologicalReaction direction="left-to-right" evidence="24">
        <dbReference type="Rhea" id="RHEA:51301"/>
    </physiologicalReaction>
    <physiologicalReaction direction="right-to-left" evidence="24">
        <dbReference type="Rhea" id="RHEA:51302"/>
    </physiologicalReaction>
</comment>
<evidence type="ECO:0000313" key="31">
    <source>
        <dbReference type="Proteomes" id="UP000827092"/>
    </source>
</evidence>
<dbReference type="Pfam" id="PF07687">
    <property type="entry name" value="M20_dimer"/>
    <property type="match status" value="1"/>
</dbReference>
<feature type="binding site" evidence="28">
    <location>
        <position position="224"/>
    </location>
    <ligand>
        <name>Zn(2+)</name>
        <dbReference type="ChEBI" id="CHEBI:29105"/>
        <label>1</label>
    </ligand>
</feature>
<comment type="catalytic activity">
    <reaction evidence="15">
        <text>N-(9Z-octadecenoyl)-L-methionine + H2O = (9Z)-octadecenoate + L-methionine</text>
        <dbReference type="Rhea" id="RHEA:64144"/>
        <dbReference type="ChEBI" id="CHEBI:15377"/>
        <dbReference type="ChEBI" id="CHEBI:30823"/>
        <dbReference type="ChEBI" id="CHEBI:57844"/>
        <dbReference type="ChEBI" id="CHEBI:149732"/>
    </reaction>
    <physiologicalReaction direction="left-to-right" evidence="15">
        <dbReference type="Rhea" id="RHEA:64145"/>
    </physiologicalReaction>
</comment>
<dbReference type="InterPro" id="IPR047177">
    <property type="entry name" value="Pept_M20A"/>
</dbReference>
<dbReference type="FunFam" id="3.40.630.10:FF:000027">
    <property type="entry name" value="N-fatty-acyl-amino acid synthase/hydrolase PM20D1"/>
    <property type="match status" value="1"/>
</dbReference>
<dbReference type="GO" id="GO:0008233">
    <property type="term" value="F:peptidase activity"/>
    <property type="evidence" value="ECO:0007669"/>
    <property type="project" value="UniProtKB-KW"/>
</dbReference>
<dbReference type="GO" id="GO:0043605">
    <property type="term" value="P:amide catabolic process"/>
    <property type="evidence" value="ECO:0007669"/>
    <property type="project" value="UniProtKB-ARBA"/>
</dbReference>
<proteinExistence type="inferred from homology"/>
<feature type="active site" description="Proton acceptor" evidence="27">
    <location>
        <position position="196"/>
    </location>
</feature>
<evidence type="ECO:0000256" key="6">
    <source>
        <dbReference type="ARBA" id="ARBA00022833"/>
    </source>
</evidence>
<dbReference type="Pfam" id="PF01546">
    <property type="entry name" value="Peptidase_M20"/>
    <property type="match status" value="1"/>
</dbReference>
<comment type="catalytic activity">
    <reaction evidence="21">
        <text>N-(9Z-octadecenoyl)-L-tryptophan + H2O = L-tryptophan + (9Z)-octadecenoate</text>
        <dbReference type="Rhea" id="RHEA:64176"/>
        <dbReference type="ChEBI" id="CHEBI:15377"/>
        <dbReference type="ChEBI" id="CHEBI:30823"/>
        <dbReference type="ChEBI" id="CHEBI:57912"/>
        <dbReference type="ChEBI" id="CHEBI:149733"/>
    </reaction>
    <physiologicalReaction direction="left-to-right" evidence="21">
        <dbReference type="Rhea" id="RHEA:64177"/>
    </physiologicalReaction>
</comment>
<comment type="catalytic activity">
    <reaction evidence="23">
        <text>an N-acyl-aromatic L-alpha-amino acid + H2O = an aromatic L-alpha-amino acid + a carboxylate</text>
        <dbReference type="Rhea" id="RHEA:54184"/>
        <dbReference type="ChEBI" id="CHEBI:15377"/>
        <dbReference type="ChEBI" id="CHEBI:29067"/>
        <dbReference type="ChEBI" id="CHEBI:84824"/>
        <dbReference type="ChEBI" id="CHEBI:138093"/>
        <dbReference type="EC" id="3.5.1.114"/>
    </reaction>
    <physiologicalReaction direction="left-to-right" evidence="23">
        <dbReference type="Rhea" id="RHEA:54185"/>
    </physiologicalReaction>
    <physiologicalReaction direction="right-to-left" evidence="23">
        <dbReference type="Rhea" id="RHEA:54186"/>
    </physiologicalReaction>
</comment>
<comment type="function">
    <text evidence="8">Secreted enzyme that regulates the endogenous N-fatty acyl amino acid (NAAs) tissue and circulating levels by functioning as a bidirectional NAA synthase/hydrolase. It condenses free fatty acids and free amino acids to generate NAAs and bidirectionally catalyzes the reverse hydrolysis reaction. Some of these NAAs stimulate oxidative metabolism via mitochondrial uncoupling, increasing energy expenditure in a UPC1-independent manner. Thereby, this secreted protein may indirectly regulate whole body energy expenditure. PM20D1 circulates in tight association with both low- and high-density (LDL and HDL,respectively) lipoprotein particles.</text>
</comment>
<comment type="catalytic activity">
    <reaction evidence="26">
        <text>N-(9Z-octadecenoyl)-L-lysine + H2O = L-lysine + (9Z)-octadecenoate</text>
        <dbReference type="Rhea" id="RHEA:64192"/>
        <dbReference type="ChEBI" id="CHEBI:15377"/>
        <dbReference type="ChEBI" id="CHEBI:30823"/>
        <dbReference type="ChEBI" id="CHEBI:32551"/>
        <dbReference type="ChEBI" id="CHEBI:149731"/>
    </reaction>
    <physiologicalReaction direction="left-to-right" evidence="26">
        <dbReference type="Rhea" id="RHEA:64193"/>
    </physiologicalReaction>
</comment>
<evidence type="ECO:0000256" key="16">
    <source>
        <dbReference type="ARBA" id="ARBA00048380"/>
    </source>
</evidence>
<evidence type="ECO:0000256" key="19">
    <source>
        <dbReference type="ARBA" id="ARBA00048597"/>
    </source>
</evidence>
<comment type="catalytic activity">
    <reaction evidence="17">
        <text>N-(5Z,8Z,11Z,14Z)-eicosatetraenoyl-glycine + H2O = (5Z,8Z,11Z,14Z)-eicosatetraenoate + glycine</text>
        <dbReference type="Rhea" id="RHEA:64108"/>
        <dbReference type="ChEBI" id="CHEBI:15377"/>
        <dbReference type="ChEBI" id="CHEBI:32395"/>
        <dbReference type="ChEBI" id="CHEBI:57305"/>
        <dbReference type="ChEBI" id="CHEBI:59002"/>
    </reaction>
    <physiologicalReaction direction="left-to-right" evidence="17">
        <dbReference type="Rhea" id="RHEA:64109"/>
    </physiologicalReaction>
    <physiologicalReaction direction="right-to-left" evidence="17">
        <dbReference type="Rhea" id="RHEA:64110"/>
    </physiologicalReaction>
</comment>
<dbReference type="Gene3D" id="1.10.150.900">
    <property type="match status" value="1"/>
</dbReference>
<dbReference type="InterPro" id="IPR002933">
    <property type="entry name" value="Peptidase_M20"/>
</dbReference>
<evidence type="ECO:0000256" key="14">
    <source>
        <dbReference type="ARBA" id="ARBA00047879"/>
    </source>
</evidence>
<feature type="binding site" evidence="28">
    <location>
        <position position="197"/>
    </location>
    <ligand>
        <name>Zn(2+)</name>
        <dbReference type="ChEBI" id="CHEBI:29105"/>
        <label>2</label>
    </ligand>
</feature>
<comment type="similarity">
    <text evidence="2">Belongs to the peptidase M20A family.</text>
</comment>
<gene>
    <name evidence="30" type="ORF">JTE90_027538</name>
</gene>
<dbReference type="GO" id="GO:0006520">
    <property type="term" value="P:amino acid metabolic process"/>
    <property type="evidence" value="ECO:0007669"/>
    <property type="project" value="TreeGrafter"/>
</dbReference>
<dbReference type="InterPro" id="IPR011650">
    <property type="entry name" value="Peptidase_M20_dimer"/>
</dbReference>
<dbReference type="InterPro" id="IPR036264">
    <property type="entry name" value="Bact_exopeptidase_dim_dom"/>
</dbReference>
<dbReference type="GO" id="GO:0006508">
    <property type="term" value="P:proteolysis"/>
    <property type="evidence" value="ECO:0007669"/>
    <property type="project" value="UniProtKB-KW"/>
</dbReference>
<evidence type="ECO:0000256" key="25">
    <source>
        <dbReference type="ARBA" id="ARBA00049100"/>
    </source>
</evidence>
<dbReference type="Proteomes" id="UP000827092">
    <property type="component" value="Unassembled WGS sequence"/>
</dbReference>
<comment type="pathway">
    <text evidence="7">Amino-acid metabolism.</text>
</comment>
<comment type="cofactor">
    <cofactor evidence="28">
        <name>Zn(2+)</name>
        <dbReference type="ChEBI" id="CHEBI:29105"/>
    </cofactor>
    <text evidence="28">Binds 2 Zn(2+) ions per subunit.</text>
</comment>
<dbReference type="GO" id="GO:0043604">
    <property type="term" value="P:amide biosynthetic process"/>
    <property type="evidence" value="ECO:0007669"/>
    <property type="project" value="TreeGrafter"/>
</dbReference>
<evidence type="ECO:0000256" key="7">
    <source>
        <dbReference type="ARBA" id="ARBA00034698"/>
    </source>
</evidence>
<evidence type="ECO:0000256" key="1">
    <source>
        <dbReference type="ARBA" id="ARBA00004872"/>
    </source>
</evidence>
<dbReference type="GO" id="GO:0006629">
    <property type="term" value="P:lipid metabolic process"/>
    <property type="evidence" value="ECO:0007669"/>
    <property type="project" value="UniProtKB-ARBA"/>
</dbReference>
<evidence type="ECO:0000256" key="5">
    <source>
        <dbReference type="ARBA" id="ARBA00022801"/>
    </source>
</evidence>
<comment type="caution">
    <text evidence="30">The sequence shown here is derived from an EMBL/GenBank/DDBJ whole genome shotgun (WGS) entry which is preliminary data.</text>
</comment>
<comment type="catalytic activity">
    <reaction evidence="20">
        <text>N-(9Z-octadecenoyl)-L-glutamine + H2O = L-glutamine + (9Z)-octadecenoate</text>
        <dbReference type="Rhea" id="RHEA:51356"/>
        <dbReference type="ChEBI" id="CHEBI:15377"/>
        <dbReference type="ChEBI" id="CHEBI:30823"/>
        <dbReference type="ChEBI" id="CHEBI:58359"/>
        <dbReference type="ChEBI" id="CHEBI:134033"/>
    </reaction>
    <physiologicalReaction direction="left-to-right" evidence="20">
        <dbReference type="Rhea" id="RHEA:51357"/>
    </physiologicalReaction>
</comment>
<keyword evidence="31" id="KW-1185">Reference proteome</keyword>
<evidence type="ECO:0000256" key="12">
    <source>
        <dbReference type="ARBA" id="ARBA00047866"/>
    </source>
</evidence>
<comment type="catalytic activity">
    <reaction evidence="22">
        <text>N-(9Z-octadecenoyl)-L-leucine + H2O = L-leucine + (9Z)-octadecenoate</text>
        <dbReference type="Rhea" id="RHEA:51360"/>
        <dbReference type="ChEBI" id="CHEBI:15377"/>
        <dbReference type="ChEBI" id="CHEBI:30823"/>
        <dbReference type="ChEBI" id="CHEBI:57427"/>
        <dbReference type="ChEBI" id="CHEBI:134035"/>
    </reaction>
    <physiologicalReaction direction="left-to-right" evidence="22">
        <dbReference type="Rhea" id="RHEA:51361"/>
    </physiologicalReaction>
    <physiologicalReaction direction="right-to-left" evidence="22">
        <dbReference type="Rhea" id="RHEA:51362"/>
    </physiologicalReaction>
</comment>
<dbReference type="GO" id="GO:1990845">
    <property type="term" value="P:adaptive thermogenesis"/>
    <property type="evidence" value="ECO:0007669"/>
    <property type="project" value="UniProtKB-ARBA"/>
</dbReference>
<evidence type="ECO:0000256" key="17">
    <source>
        <dbReference type="ARBA" id="ARBA00048402"/>
    </source>
</evidence>
<dbReference type="SUPFAM" id="SSF55031">
    <property type="entry name" value="Bacterial exopeptidase dimerisation domain"/>
    <property type="match status" value="1"/>
</dbReference>
<protein>
    <recommendedName>
        <fullName evidence="29">Peptidase M20 dimerisation domain-containing protein</fullName>
    </recommendedName>
</protein>
<evidence type="ECO:0000256" key="23">
    <source>
        <dbReference type="ARBA" id="ARBA00048840"/>
    </source>
</evidence>
<dbReference type="Gene3D" id="3.30.70.360">
    <property type="match status" value="1"/>
</dbReference>
<evidence type="ECO:0000256" key="24">
    <source>
        <dbReference type="ARBA" id="ARBA00048879"/>
    </source>
</evidence>
<organism evidence="30 31">
    <name type="scientific">Oedothorax gibbosus</name>
    <dbReference type="NCBI Taxonomy" id="931172"/>
    <lineage>
        <taxon>Eukaryota</taxon>
        <taxon>Metazoa</taxon>
        <taxon>Ecdysozoa</taxon>
        <taxon>Arthropoda</taxon>
        <taxon>Chelicerata</taxon>
        <taxon>Arachnida</taxon>
        <taxon>Araneae</taxon>
        <taxon>Araneomorphae</taxon>
        <taxon>Entelegynae</taxon>
        <taxon>Araneoidea</taxon>
        <taxon>Linyphiidae</taxon>
        <taxon>Erigoninae</taxon>
        <taxon>Oedothorax</taxon>
    </lineage>
</organism>
<keyword evidence="5" id="KW-0378">Hydrolase</keyword>
<dbReference type="GO" id="GO:0005576">
    <property type="term" value="C:extracellular region"/>
    <property type="evidence" value="ECO:0007669"/>
    <property type="project" value="UniProtKB-ARBA"/>
</dbReference>
<keyword evidence="6 28" id="KW-0862">Zinc</keyword>
<evidence type="ECO:0000256" key="2">
    <source>
        <dbReference type="ARBA" id="ARBA00006247"/>
    </source>
</evidence>
<dbReference type="PANTHER" id="PTHR45962">
    <property type="entry name" value="N-FATTY-ACYL-AMINO ACID SYNTHASE/HYDROLASE PM20D1"/>
    <property type="match status" value="1"/>
</dbReference>
<comment type="catalytic activity">
    <reaction evidence="9">
        <text>(9Z)-octadecenoate + glycine = N-(9Z-octadecenoyl)glycine + H2O</text>
        <dbReference type="Rhea" id="RHEA:51316"/>
        <dbReference type="ChEBI" id="CHEBI:15377"/>
        <dbReference type="ChEBI" id="CHEBI:30823"/>
        <dbReference type="ChEBI" id="CHEBI:57305"/>
        <dbReference type="ChEBI" id="CHEBI:133992"/>
    </reaction>
    <physiologicalReaction direction="right-to-left" evidence="9">
        <dbReference type="Rhea" id="RHEA:51318"/>
    </physiologicalReaction>
</comment>
<evidence type="ECO:0000256" key="11">
    <source>
        <dbReference type="ARBA" id="ARBA00047723"/>
    </source>
</evidence>
<sequence>MPKIVRMFCKISLLLTIFVVILVSIAVLRALFLSKESVPETCTSEDNDYISDSRGLSKRLSEALKFETVSYAKHKYNEKALAEYLNFLNQSFPLVHSSQLVTREIVNNFSVLYHVQGSNEKLKPYLLAGHMDVVPVEEQHWEFPPFGGQIKDGFIYGRGTIDCKHIVMGVLEAVEYLLEKGHRPQRSFYMAFGHDEEVQGLDGAKQISKLLKLRNVKLEYILDEGSFVMENAIAGLNLPIGLISVSEKGHLDLKLEVQDQPGHSSMPRKETAIVILAKALSKLEGNVFPSMFGSGPEIAMLEEMAYCPVPFPFKVVIGNMWLFKPIIPFFLTSPAMSAIHRTTTAVTVVSGGNKVNVLPSSASASVNLRVHPAQTIQEAMDFVIKIVNDERVKVTKTVYTDPHPISPFDTFGYSQIKKSIMQIYNNTCVVPNLLIANTDTRWYLDLTKSIYRFSLVRMPLTEVHRFHGHNERIGVENYVNVVNFFLHLIKNSDTEIPSKHFHEEL</sequence>
<keyword evidence="3" id="KW-0645">Protease</keyword>
<evidence type="ECO:0000256" key="26">
    <source>
        <dbReference type="ARBA" id="ARBA00049457"/>
    </source>
</evidence>
<evidence type="ECO:0000256" key="21">
    <source>
        <dbReference type="ARBA" id="ARBA00048822"/>
    </source>
</evidence>
<accession>A0AAV6VLM9</accession>
<comment type="catalytic activity">
    <reaction evidence="12">
        <text>N-(9Z-octadecenoyl)-L-tyrosine + H2O = L-tyrosine + (9Z)-octadecenoate</text>
        <dbReference type="Rhea" id="RHEA:64184"/>
        <dbReference type="ChEBI" id="CHEBI:15377"/>
        <dbReference type="ChEBI" id="CHEBI:30823"/>
        <dbReference type="ChEBI" id="CHEBI:58315"/>
        <dbReference type="ChEBI" id="CHEBI:149734"/>
    </reaction>
    <physiologicalReaction direction="left-to-right" evidence="12">
        <dbReference type="Rhea" id="RHEA:64185"/>
    </physiologicalReaction>
</comment>
<dbReference type="GO" id="GO:0046872">
    <property type="term" value="F:metal ion binding"/>
    <property type="evidence" value="ECO:0007669"/>
    <property type="project" value="UniProtKB-KW"/>
</dbReference>
<evidence type="ECO:0000256" key="15">
    <source>
        <dbReference type="ARBA" id="ARBA00048145"/>
    </source>
</evidence>
<feature type="binding site" evidence="28">
    <location>
        <position position="130"/>
    </location>
    <ligand>
        <name>Zn(2+)</name>
        <dbReference type="ChEBI" id="CHEBI:29105"/>
        <label>1</label>
    </ligand>
</feature>
<evidence type="ECO:0000259" key="29">
    <source>
        <dbReference type="Pfam" id="PF07687"/>
    </source>
</evidence>
<evidence type="ECO:0000256" key="18">
    <source>
        <dbReference type="ARBA" id="ARBA00048579"/>
    </source>
</evidence>
<comment type="catalytic activity">
    <reaction evidence="16">
        <text>N-(9Z-octadecenoyl)-L-asparagine + H2O = L-asparagine + (9Z)-octadecenoate</text>
        <dbReference type="Rhea" id="RHEA:64136"/>
        <dbReference type="ChEBI" id="CHEBI:15377"/>
        <dbReference type="ChEBI" id="CHEBI:30823"/>
        <dbReference type="ChEBI" id="CHEBI:58048"/>
        <dbReference type="ChEBI" id="CHEBI:149730"/>
    </reaction>
    <physiologicalReaction direction="left-to-right" evidence="16">
        <dbReference type="Rhea" id="RHEA:64137"/>
    </physiologicalReaction>
</comment>
<dbReference type="PIRSF" id="PIRSF036696">
    <property type="entry name" value="ACY-1"/>
    <property type="match status" value="1"/>
</dbReference>
<dbReference type="FunFam" id="1.10.150.900:FF:000003">
    <property type="entry name" value="N-fatty-acyl-amino acid synthase/hydrolase PM20D1"/>
    <property type="match status" value="1"/>
</dbReference>
<evidence type="ECO:0000256" key="28">
    <source>
        <dbReference type="PIRSR" id="PIRSR036696-2"/>
    </source>
</evidence>
<keyword evidence="4 28" id="KW-0479">Metal-binding</keyword>
<dbReference type="EMBL" id="JAFNEN010000063">
    <property type="protein sequence ID" value="KAG8196824.1"/>
    <property type="molecule type" value="Genomic_DNA"/>
</dbReference>
<comment type="catalytic activity">
    <reaction evidence="10">
        <text>N-(4Z,7Z,10Z,13Z,16Z,19Z-docosahexaenoyl)-L-phenylalanine + H2O = (4Z,7Z,10Z,13Z,16Z,19Z)-docosahexaenoate + L-phenylalanine</text>
        <dbReference type="Rhea" id="RHEA:64132"/>
        <dbReference type="ChEBI" id="CHEBI:15377"/>
        <dbReference type="ChEBI" id="CHEBI:58095"/>
        <dbReference type="ChEBI" id="CHEBI:77016"/>
        <dbReference type="ChEBI" id="CHEBI:149701"/>
    </reaction>
    <physiologicalReaction direction="left-to-right" evidence="10">
        <dbReference type="Rhea" id="RHEA:64133"/>
    </physiologicalReaction>
</comment>
<name>A0AAV6VLM9_9ARAC</name>
<comment type="catalytic activity">
    <reaction evidence="25">
        <text>N-(5Z,8Z,11Z,14Z-eicosatetraenoyl)-L-serine + H2O = (5Z,8Z,11Z,14Z)-eicosatetraenoate + L-serine</text>
        <dbReference type="Rhea" id="RHEA:64116"/>
        <dbReference type="ChEBI" id="CHEBI:15377"/>
        <dbReference type="ChEBI" id="CHEBI:32395"/>
        <dbReference type="ChEBI" id="CHEBI:33384"/>
        <dbReference type="ChEBI" id="CHEBI:149697"/>
    </reaction>
    <physiologicalReaction direction="left-to-right" evidence="25">
        <dbReference type="Rhea" id="RHEA:64117"/>
    </physiologicalReaction>
    <physiologicalReaction direction="right-to-left" evidence="25">
        <dbReference type="Rhea" id="RHEA:64118"/>
    </physiologicalReaction>
</comment>
<evidence type="ECO:0000256" key="13">
    <source>
        <dbReference type="ARBA" id="ARBA00047874"/>
    </source>
</evidence>
<evidence type="ECO:0000256" key="22">
    <source>
        <dbReference type="ARBA" id="ARBA00048827"/>
    </source>
</evidence>
<reference evidence="30 31" key="1">
    <citation type="journal article" date="2022" name="Nat. Ecol. Evol.">
        <title>A masculinizing supergene underlies an exaggerated male reproductive morph in a spider.</title>
        <authorList>
            <person name="Hendrickx F."/>
            <person name="De Corte Z."/>
            <person name="Sonet G."/>
            <person name="Van Belleghem S.M."/>
            <person name="Kostlbacher S."/>
            <person name="Vangestel C."/>
        </authorList>
    </citation>
    <scope>NUCLEOTIDE SEQUENCE [LARGE SCALE GENOMIC DNA]</scope>
    <source>
        <strain evidence="30">W744_W776</strain>
    </source>
</reference>